<dbReference type="SUPFAM" id="SSF57997">
    <property type="entry name" value="Tropomyosin"/>
    <property type="match status" value="1"/>
</dbReference>
<protein>
    <submittedName>
        <fullName evidence="3">Uncharacterized protein with the myosin-like protein domain</fullName>
    </submittedName>
</protein>
<evidence type="ECO:0000313" key="3">
    <source>
        <dbReference type="EMBL" id="AER66419.1"/>
    </source>
</evidence>
<dbReference type="KEGG" id="tli:Tlie_0684"/>
<name>G7V950_THELD</name>
<reference evidence="3 4" key="2">
    <citation type="journal article" date="2012" name="Stand. Genomic Sci.">
        <title>Genome sequence of the moderately thermophilic, amino-acid-degrading and sulfur-reducing bacterium Thermovirga lienii type strain (Cas60314(T)).</title>
        <authorList>
            <person name="Goker M."/>
            <person name="Saunders E."/>
            <person name="Lapidus A."/>
            <person name="Nolan M."/>
            <person name="Lucas S."/>
            <person name="Hammon N."/>
            <person name="Deshpande S."/>
            <person name="Cheng J.F."/>
            <person name="Han C."/>
            <person name="Tapia R."/>
            <person name="Goodwin L.A."/>
            <person name="Pitluck S."/>
            <person name="Liolios K."/>
            <person name="Mavromatis K."/>
            <person name="Pagani I."/>
            <person name="Ivanova N."/>
            <person name="Mikhailova N."/>
            <person name="Pati A."/>
            <person name="Chen A."/>
            <person name="Palaniappan K."/>
            <person name="Land M."/>
            <person name="Chang Y.J."/>
            <person name="Jeffries C.D."/>
            <person name="Brambilla E.M."/>
            <person name="Rohde M."/>
            <person name="Spring S."/>
            <person name="Detter J.C."/>
            <person name="Woyke T."/>
            <person name="Bristow J."/>
            <person name="Eisen J.A."/>
            <person name="Markowitz V."/>
            <person name="Hugenholtz P."/>
            <person name="Kyrpides N.C."/>
            <person name="Klenk H.P."/>
        </authorList>
    </citation>
    <scope>NUCLEOTIDE SEQUENCE [LARGE SCALE GENOMIC DNA]</scope>
    <source>
        <strain evidence="4">ATCC BAA-1197 / DSM 17291 / Cas60314</strain>
    </source>
</reference>
<gene>
    <name evidence="3" type="ordered locus">Tlie_0684</name>
</gene>
<sequence>MLTSFSDINWKLILILLLVSCVVAFIGDVVGMRVGKKRISIFGLRPRYTSSLITVLSGLFIMLFTLAVLLTTSETVRTAIFSMKIVQRQITDLTAQLQESRSELDDLKEELEASKRELLKKQEELSEVEERLRESEERLAKAEGELREARKAQSKAEKNLEALERIKKDLQEDIKVLQAESQALKQGLEELKEGKIVVFSGEVIAEKLLTSNPNGWDPSVVESELIRSAQRNIAFRAKSKPEDIKIELEENVRKSIEEYCKQNKRYILRLVALENTVRGRPILAGLVGFESKLIYKKGHTLAVEILPAGLDRDSAEMYLYGILREVNVKAKEDGVLPDPIRGTVGNLDALDFFNVLEKIENAEKTLKIVVEAAEDIYTEGPVRVKIHVLQLE</sequence>
<dbReference type="AlphaFoldDB" id="G7V950"/>
<keyword evidence="2" id="KW-1133">Transmembrane helix</keyword>
<proteinExistence type="predicted"/>
<keyword evidence="4" id="KW-1185">Reference proteome</keyword>
<keyword evidence="1" id="KW-0175">Coiled coil</keyword>
<evidence type="ECO:0000256" key="2">
    <source>
        <dbReference type="SAM" id="Phobius"/>
    </source>
</evidence>
<dbReference type="Pfam" id="PF11283">
    <property type="entry name" value="DUF3084"/>
    <property type="match status" value="1"/>
</dbReference>
<dbReference type="Gene3D" id="1.10.287.1490">
    <property type="match status" value="1"/>
</dbReference>
<dbReference type="HOGENOM" id="CLU_033222_1_0_0"/>
<feature type="coiled-coil region" evidence="1">
    <location>
        <begin position="83"/>
        <end position="194"/>
    </location>
</feature>
<reference evidence="4" key="1">
    <citation type="submission" date="2011-10" db="EMBL/GenBank/DDBJ databases">
        <title>The complete genome of chromosome of Thermovirga lienii DSM 17291.</title>
        <authorList>
            <consortium name="US DOE Joint Genome Institute (JGI-PGF)"/>
            <person name="Lucas S."/>
            <person name="Copeland A."/>
            <person name="Lapidus A."/>
            <person name="Glavina del Rio T."/>
            <person name="Dalin E."/>
            <person name="Tice H."/>
            <person name="Bruce D."/>
            <person name="Goodwin L."/>
            <person name="Pitluck S."/>
            <person name="Peters L."/>
            <person name="Mikhailova N."/>
            <person name="Saunders E."/>
            <person name="Kyrpides N."/>
            <person name="Mavromatis K."/>
            <person name="Ivanova N."/>
            <person name="Last F.I."/>
            <person name="Brettin T."/>
            <person name="Detter J.C."/>
            <person name="Han C."/>
            <person name="Larimer F."/>
            <person name="Land M."/>
            <person name="Hauser L."/>
            <person name="Markowitz V."/>
            <person name="Cheng J.-F."/>
            <person name="Hugenholtz P."/>
            <person name="Woyke T."/>
            <person name="Wu D."/>
            <person name="Spring S."/>
            <person name="Schroeder M."/>
            <person name="Brambilla E.-M."/>
            <person name="Klenk H.-P."/>
            <person name="Eisen J.A."/>
        </authorList>
    </citation>
    <scope>NUCLEOTIDE SEQUENCE [LARGE SCALE GENOMIC DNA]</scope>
    <source>
        <strain evidence="4">ATCC BAA-1197 / DSM 17291 / Cas60314</strain>
    </source>
</reference>
<feature type="transmembrane region" description="Helical" evidence="2">
    <location>
        <begin position="52"/>
        <end position="70"/>
    </location>
</feature>
<organism evidence="3 4">
    <name type="scientific">Thermovirga lienii (strain ATCC BAA-1197 / DSM 17291 / Cas60314)</name>
    <dbReference type="NCBI Taxonomy" id="580340"/>
    <lineage>
        <taxon>Bacteria</taxon>
        <taxon>Thermotogati</taxon>
        <taxon>Synergistota</taxon>
        <taxon>Synergistia</taxon>
        <taxon>Synergistales</taxon>
        <taxon>Thermovirgaceae</taxon>
        <taxon>Thermovirga</taxon>
    </lineage>
</organism>
<dbReference type="STRING" id="580340.Tlie_0684"/>
<feature type="transmembrane region" description="Helical" evidence="2">
    <location>
        <begin position="12"/>
        <end position="31"/>
    </location>
</feature>
<accession>G7V950</accession>
<evidence type="ECO:0000313" key="4">
    <source>
        <dbReference type="Proteomes" id="UP000005868"/>
    </source>
</evidence>
<evidence type="ECO:0000256" key="1">
    <source>
        <dbReference type="SAM" id="Coils"/>
    </source>
</evidence>
<dbReference type="InterPro" id="IPR021435">
    <property type="entry name" value="DUF3084"/>
</dbReference>
<dbReference type="EMBL" id="CP003096">
    <property type="protein sequence ID" value="AER66419.1"/>
    <property type="molecule type" value="Genomic_DNA"/>
</dbReference>
<keyword evidence="2" id="KW-0472">Membrane</keyword>
<dbReference type="eggNOG" id="COG4372">
    <property type="taxonomic scope" value="Bacteria"/>
</dbReference>
<keyword evidence="2" id="KW-0812">Transmembrane</keyword>
<dbReference type="Proteomes" id="UP000005868">
    <property type="component" value="Chromosome"/>
</dbReference>